<proteinExistence type="predicted"/>
<keyword evidence="1" id="KW-1133">Transmembrane helix</keyword>
<keyword evidence="1" id="KW-0812">Transmembrane</keyword>
<dbReference type="InterPro" id="IPR007795">
    <property type="entry name" value="T7SS_EccB"/>
</dbReference>
<evidence type="ECO:0000256" key="1">
    <source>
        <dbReference type="SAM" id="Phobius"/>
    </source>
</evidence>
<keyword evidence="1" id="KW-0472">Membrane</keyword>
<name>A0ABW2DBZ4_9ACTN</name>
<dbReference type="PANTHER" id="PTHR40765">
    <property type="entry name" value="ESX-2 SECRETION SYSTEM ATPASE ECCB2"/>
    <property type="match status" value="1"/>
</dbReference>
<reference evidence="3" key="1">
    <citation type="journal article" date="2019" name="Int. J. Syst. Evol. Microbiol.">
        <title>The Global Catalogue of Microorganisms (GCM) 10K type strain sequencing project: providing services to taxonomists for standard genome sequencing and annotation.</title>
        <authorList>
            <consortium name="The Broad Institute Genomics Platform"/>
            <consortium name="The Broad Institute Genome Sequencing Center for Infectious Disease"/>
            <person name="Wu L."/>
            <person name="Ma J."/>
        </authorList>
    </citation>
    <scope>NUCLEOTIDE SEQUENCE [LARGE SCALE GENOMIC DNA]</scope>
    <source>
        <strain evidence="3">KACC 12634</strain>
    </source>
</reference>
<dbReference type="EMBL" id="JBHSYS010000004">
    <property type="protein sequence ID" value="MFC6959045.1"/>
    <property type="molecule type" value="Genomic_DNA"/>
</dbReference>
<dbReference type="PANTHER" id="PTHR40765:SF2">
    <property type="entry name" value="ESX-2 SECRETION SYSTEM ATPASE ECCB2"/>
    <property type="match status" value="1"/>
</dbReference>
<dbReference type="NCBIfam" id="TIGR03919">
    <property type="entry name" value="T7SS_EccB"/>
    <property type="match status" value="1"/>
</dbReference>
<dbReference type="Proteomes" id="UP001596470">
    <property type="component" value="Unassembled WGS sequence"/>
</dbReference>
<accession>A0ABW2DBZ4</accession>
<dbReference type="InterPro" id="IPR044857">
    <property type="entry name" value="T7SS_EccB_R1"/>
</dbReference>
<keyword evidence="3" id="KW-1185">Reference proteome</keyword>
<dbReference type="RefSeq" id="WP_382357045.1">
    <property type="nucleotide sequence ID" value="NZ_JBHMBP010000007.1"/>
</dbReference>
<organism evidence="2 3">
    <name type="scientific">Glycomyces mayteni</name>
    <dbReference type="NCBI Taxonomy" id="543887"/>
    <lineage>
        <taxon>Bacteria</taxon>
        <taxon>Bacillati</taxon>
        <taxon>Actinomycetota</taxon>
        <taxon>Actinomycetes</taxon>
        <taxon>Glycomycetales</taxon>
        <taxon>Glycomycetaceae</taxon>
        <taxon>Glycomyces</taxon>
    </lineage>
</organism>
<evidence type="ECO:0000313" key="2">
    <source>
        <dbReference type="EMBL" id="MFC6959045.1"/>
    </source>
</evidence>
<evidence type="ECO:0000313" key="3">
    <source>
        <dbReference type="Proteomes" id="UP001596470"/>
    </source>
</evidence>
<feature type="transmembrane region" description="Helical" evidence="1">
    <location>
        <begin position="42"/>
        <end position="64"/>
    </location>
</feature>
<dbReference type="Gene3D" id="3.30.2390.20">
    <property type="entry name" value="Type VII secretion system EccB, repeat 1 domain"/>
    <property type="match status" value="1"/>
</dbReference>
<protein>
    <submittedName>
        <fullName evidence="2">Type VII secretion protein EccB</fullName>
    </submittedName>
</protein>
<dbReference type="Pfam" id="PF05108">
    <property type="entry name" value="T7SS_ESX1_EccB"/>
    <property type="match status" value="1"/>
</dbReference>
<gene>
    <name evidence="2" type="primary">eccB</name>
    <name evidence="2" type="ORF">ACFQS3_17740</name>
</gene>
<sequence length="526" mass="57164">MPQMRSRREQVDAHKFITSRMNQALVLANPDSVERPLRRIGVSIFASVMVLALVFGGFAIATLFGKGNDKPEANHIIQVKGTSAIYVYTTADPNEEPTPENLKLWPVTNFTSALLLLKPYQGDPPVQTLKPSSLKDIPRGFMVGIDNVPAQPPAVEELLQDQDWNACSMPREIGSTDTHQLTQLVIQDMEEPTSWLGDEQWVLAKVAEDAEAGEEQFYLLWNDRKYRIDDQGVLDSLGLNANQAVPVNDNVMNTILPGTPLEIEDLEYFSQVSEEGVQSDSGATIAYGQPLEIAGSFYVLLKTDDKGDEFAPITETQKDLLQSLYNTPVTVSPTERDAIGAQATYGDPTFPKAVLSDAVWAPQGARPALCANYDPMDQEDGQTRIQIGLYDSAPKTLTDAAKSVEFTEDGDIHSSVDGLAAQTVLAPGRAVLADSRTNEGATVQSNTFLIDSLGFQFGIVDEGQTDSTQALLGYAGVDSVSVPEQMITMIPKGADLSPFEARQQLVMDGSSVPRFETEEESPAEGG</sequence>
<comment type="caution">
    <text evidence="2">The sequence shown here is derived from an EMBL/GenBank/DDBJ whole genome shotgun (WGS) entry which is preliminary data.</text>
</comment>